<keyword evidence="18" id="KW-1185">Reference proteome</keyword>
<accession>A0A5N5NLL8</accession>
<evidence type="ECO:0000256" key="11">
    <source>
        <dbReference type="ARBA" id="ARBA00047761"/>
    </source>
</evidence>
<dbReference type="AlphaFoldDB" id="A0A5N5NLL8"/>
<dbReference type="PANTHER" id="PTHR45682">
    <property type="entry name" value="AGAP008228-PA"/>
    <property type="match status" value="1"/>
</dbReference>
<dbReference type="Pfam" id="PF00782">
    <property type="entry name" value="DSPc"/>
    <property type="match status" value="1"/>
</dbReference>
<evidence type="ECO:0000256" key="13">
    <source>
        <dbReference type="PIRSR" id="PIRSR620405-1"/>
    </source>
</evidence>
<feature type="active site" description="Phosphocysteine intermediate" evidence="13">
    <location>
        <position position="131"/>
    </location>
</feature>
<evidence type="ECO:0000256" key="7">
    <source>
        <dbReference type="ARBA" id="ARBA00022912"/>
    </source>
</evidence>
<dbReference type="GO" id="GO:0004722">
    <property type="term" value="F:protein serine/threonine phosphatase activity"/>
    <property type="evidence" value="ECO:0007669"/>
    <property type="project" value="UniProtKB-EC"/>
</dbReference>
<dbReference type="PROSITE" id="PS00383">
    <property type="entry name" value="TYR_PHOSPHATASE_1"/>
    <property type="match status" value="1"/>
</dbReference>
<evidence type="ECO:0000256" key="14">
    <source>
        <dbReference type="RuleBase" id="RU366038"/>
    </source>
</evidence>
<comment type="caution">
    <text evidence="17">The sequence shown here is derived from an EMBL/GenBank/DDBJ whole genome shotgun (WGS) entry which is preliminary data.</text>
</comment>
<evidence type="ECO:0000313" key="17">
    <source>
        <dbReference type="EMBL" id="KAB5567917.1"/>
    </source>
</evidence>
<dbReference type="InterPro" id="IPR020405">
    <property type="entry name" value="Atypical_DUSP_subfamA"/>
</dbReference>
<evidence type="ECO:0000256" key="4">
    <source>
        <dbReference type="ARBA" id="ARBA00008601"/>
    </source>
</evidence>
<dbReference type="GO" id="GO:0004725">
    <property type="term" value="F:protein tyrosine phosphatase activity"/>
    <property type="evidence" value="ECO:0007669"/>
    <property type="project" value="UniProtKB-EC"/>
</dbReference>
<evidence type="ECO:0000256" key="5">
    <source>
        <dbReference type="ARBA" id="ARBA00022490"/>
    </source>
</evidence>
<dbReference type="PROSITE" id="PS50054">
    <property type="entry name" value="TYR_PHOSPHATASE_DUAL"/>
    <property type="match status" value="1"/>
</dbReference>
<dbReference type="Proteomes" id="UP000327468">
    <property type="component" value="Chromosome 8"/>
</dbReference>
<dbReference type="InterPro" id="IPR000340">
    <property type="entry name" value="Dual-sp_phosphatase_cat-dom"/>
</dbReference>
<name>A0A5N5NLL8_PANHP</name>
<sequence>MSYRSKYNDSRSAKIEIDFTSPVMAVMGVEQLLFSGRAINSPANEVWPRLYIGDMGFAENRAGLRRQNFTHVLNCAHSSRRGDDFYSGMGITYLGIEAHDSPAYDMSVNFNTGAEFIHNALRTGGKILVHCHVGVSRSATIVLAYLMLKHNMTLVEAINTVKQGRGIIPNRGFLRQLVDLHIKLCTATDPECVTTPSQHLTVQERLRGNEIMVVWKRT</sequence>
<evidence type="ECO:0000256" key="3">
    <source>
        <dbReference type="ARBA" id="ARBA00004555"/>
    </source>
</evidence>
<comment type="catalytic activity">
    <reaction evidence="14">
        <text>O-phospho-L-tyrosyl-[protein] + H2O = L-tyrosyl-[protein] + phosphate</text>
        <dbReference type="Rhea" id="RHEA:10684"/>
        <dbReference type="Rhea" id="RHEA-COMP:10136"/>
        <dbReference type="Rhea" id="RHEA-COMP:20101"/>
        <dbReference type="ChEBI" id="CHEBI:15377"/>
        <dbReference type="ChEBI" id="CHEBI:43474"/>
        <dbReference type="ChEBI" id="CHEBI:46858"/>
        <dbReference type="ChEBI" id="CHEBI:61978"/>
        <dbReference type="EC" id="3.1.3.48"/>
    </reaction>
</comment>
<comment type="catalytic activity">
    <reaction evidence="12 14">
        <text>O-phospho-L-threonyl-[protein] + H2O = L-threonyl-[protein] + phosphate</text>
        <dbReference type="Rhea" id="RHEA:47004"/>
        <dbReference type="Rhea" id="RHEA-COMP:11060"/>
        <dbReference type="Rhea" id="RHEA-COMP:11605"/>
        <dbReference type="ChEBI" id="CHEBI:15377"/>
        <dbReference type="ChEBI" id="CHEBI:30013"/>
        <dbReference type="ChEBI" id="CHEBI:43474"/>
        <dbReference type="ChEBI" id="CHEBI:61977"/>
        <dbReference type="EC" id="3.1.3.16"/>
    </reaction>
</comment>
<feature type="domain" description="Tyrosine-protein phosphatase" evidence="15">
    <location>
        <begin position="41"/>
        <end position="186"/>
    </location>
</feature>
<dbReference type="PRINTS" id="PR01908">
    <property type="entry name" value="ADSPHPHTASE"/>
</dbReference>
<keyword evidence="7 14" id="KW-0904">Protein phosphatase</keyword>
<comment type="similarity">
    <text evidence="4 14">Belongs to the protein-tyrosine phosphatase family. Non-receptor class dual specificity subfamily.</text>
</comment>
<dbReference type="GO" id="GO:0033549">
    <property type="term" value="F:MAP kinase phosphatase activity"/>
    <property type="evidence" value="ECO:0007669"/>
    <property type="project" value="TreeGrafter"/>
</dbReference>
<evidence type="ECO:0000313" key="18">
    <source>
        <dbReference type="Proteomes" id="UP000327468"/>
    </source>
</evidence>
<dbReference type="GO" id="GO:0005794">
    <property type="term" value="C:Golgi apparatus"/>
    <property type="evidence" value="ECO:0007669"/>
    <property type="project" value="UniProtKB-SubCell"/>
</dbReference>
<gene>
    <name evidence="17" type="ORF">PHYPO_G00238300</name>
</gene>
<evidence type="ECO:0000256" key="8">
    <source>
        <dbReference type="ARBA" id="ARBA00023034"/>
    </source>
</evidence>
<feature type="domain" description="Tyrosine specific protein phosphatases" evidence="16">
    <location>
        <begin position="108"/>
        <end position="165"/>
    </location>
</feature>
<proteinExistence type="inferred from homology"/>
<dbReference type="PRINTS" id="PR01909">
    <property type="entry name" value="ADSPHPHTASEA"/>
</dbReference>
<dbReference type="InterPro" id="IPR020422">
    <property type="entry name" value="TYR_PHOSPHATASE_DUAL_dom"/>
</dbReference>
<dbReference type="EC" id="3.1.3.48" evidence="14"/>
<dbReference type="InterPro" id="IPR000387">
    <property type="entry name" value="Tyr_Pase_dom"/>
</dbReference>
<dbReference type="InterPro" id="IPR029021">
    <property type="entry name" value="Prot-tyrosine_phosphatase-like"/>
</dbReference>
<evidence type="ECO:0000256" key="2">
    <source>
        <dbReference type="ARBA" id="ARBA00004496"/>
    </source>
</evidence>
<evidence type="ECO:0000256" key="10">
    <source>
        <dbReference type="ARBA" id="ARBA00038621"/>
    </source>
</evidence>
<comment type="catalytic activity">
    <reaction evidence="11 14">
        <text>O-phospho-L-seryl-[protein] + H2O = L-seryl-[protein] + phosphate</text>
        <dbReference type="Rhea" id="RHEA:20629"/>
        <dbReference type="Rhea" id="RHEA-COMP:9863"/>
        <dbReference type="Rhea" id="RHEA-COMP:11604"/>
        <dbReference type="ChEBI" id="CHEBI:15377"/>
        <dbReference type="ChEBI" id="CHEBI:29999"/>
        <dbReference type="ChEBI" id="CHEBI:43474"/>
        <dbReference type="ChEBI" id="CHEBI:83421"/>
        <dbReference type="EC" id="3.1.3.16"/>
    </reaction>
</comment>
<dbReference type="EMBL" id="VFJC01000009">
    <property type="protein sequence ID" value="KAB5567917.1"/>
    <property type="molecule type" value="Genomic_DNA"/>
</dbReference>
<dbReference type="SUPFAM" id="SSF52799">
    <property type="entry name" value="(Phosphotyrosine protein) phosphatases II"/>
    <property type="match status" value="1"/>
</dbReference>
<evidence type="ECO:0000259" key="15">
    <source>
        <dbReference type="PROSITE" id="PS50054"/>
    </source>
</evidence>
<dbReference type="GO" id="GO:0005634">
    <property type="term" value="C:nucleus"/>
    <property type="evidence" value="ECO:0007669"/>
    <property type="project" value="UniProtKB-SubCell"/>
</dbReference>
<comment type="subunit">
    <text evidence="10">Interacts with HSF4.</text>
</comment>
<dbReference type="GO" id="GO:0043409">
    <property type="term" value="P:negative regulation of MAPK cascade"/>
    <property type="evidence" value="ECO:0007669"/>
    <property type="project" value="TreeGrafter"/>
</dbReference>
<keyword evidence="9" id="KW-0539">Nucleus</keyword>
<keyword evidence="6 14" id="KW-0378">Hydrolase</keyword>
<evidence type="ECO:0000256" key="9">
    <source>
        <dbReference type="ARBA" id="ARBA00023242"/>
    </source>
</evidence>
<dbReference type="PROSITE" id="PS50056">
    <property type="entry name" value="TYR_PHOSPHATASE_2"/>
    <property type="match status" value="1"/>
</dbReference>
<evidence type="ECO:0000256" key="12">
    <source>
        <dbReference type="ARBA" id="ARBA00048336"/>
    </source>
</evidence>
<comment type="function">
    <text evidence="14">Dual specificity phosphatase able to dephosphorylate phosphotyrosine, phosphoserine and phosphothreonine residues, with a preference for phosphotyrosine as a substrate.</text>
</comment>
<dbReference type="Gene3D" id="3.90.190.10">
    <property type="entry name" value="Protein tyrosine phosphatase superfamily"/>
    <property type="match status" value="1"/>
</dbReference>
<organism evidence="17 18">
    <name type="scientific">Pangasianodon hypophthalmus</name>
    <name type="common">Striped catfish</name>
    <name type="synonym">Helicophagus hypophthalmus</name>
    <dbReference type="NCBI Taxonomy" id="310915"/>
    <lineage>
        <taxon>Eukaryota</taxon>
        <taxon>Metazoa</taxon>
        <taxon>Chordata</taxon>
        <taxon>Craniata</taxon>
        <taxon>Vertebrata</taxon>
        <taxon>Euteleostomi</taxon>
        <taxon>Actinopterygii</taxon>
        <taxon>Neopterygii</taxon>
        <taxon>Teleostei</taxon>
        <taxon>Ostariophysi</taxon>
        <taxon>Siluriformes</taxon>
        <taxon>Pangasiidae</taxon>
        <taxon>Pangasianodon</taxon>
    </lineage>
</organism>
<dbReference type="EC" id="3.1.3.16" evidence="14"/>
<dbReference type="InterPro" id="IPR016130">
    <property type="entry name" value="Tyr_Pase_AS"/>
</dbReference>
<protein>
    <recommendedName>
        <fullName evidence="14">Dual specificity protein phosphatase</fullName>
        <ecNumber evidence="14">3.1.3.16</ecNumber>
        <ecNumber evidence="14">3.1.3.48</ecNumber>
    </recommendedName>
</protein>
<reference evidence="17 18" key="1">
    <citation type="submission" date="2019-06" db="EMBL/GenBank/DDBJ databases">
        <title>A chromosome-scale genome assembly of the striped catfish, Pangasianodon hypophthalmus.</title>
        <authorList>
            <person name="Wen M."/>
            <person name="Zahm M."/>
            <person name="Roques C."/>
            <person name="Cabau C."/>
            <person name="Klopp C."/>
            <person name="Donnadieu C."/>
            <person name="Jouanno E."/>
            <person name="Avarre J.-C."/>
            <person name="Campet M."/>
            <person name="Ha T.T.T."/>
            <person name="Dugue R."/>
            <person name="Lampietro C."/>
            <person name="Louis A."/>
            <person name="Herpin A."/>
            <person name="Echchiki A."/>
            <person name="Berthelot C."/>
            <person name="Parey E."/>
            <person name="Roest-Crollius H."/>
            <person name="Braasch I."/>
            <person name="Postlethwait J."/>
            <person name="Bobe J."/>
            <person name="Montfort J."/>
            <person name="Bouchez O."/>
            <person name="Begum T."/>
            <person name="Schartl M."/>
            <person name="Guiguen Y."/>
        </authorList>
    </citation>
    <scope>NUCLEOTIDE SEQUENCE [LARGE SCALE GENOMIC DNA]</scope>
    <source>
        <strain evidence="17 18">Indonesia</strain>
        <tissue evidence="17">Blood</tissue>
    </source>
</reference>
<dbReference type="SMART" id="SM00195">
    <property type="entry name" value="DSPc"/>
    <property type="match status" value="1"/>
</dbReference>
<keyword evidence="8" id="KW-0333">Golgi apparatus</keyword>
<dbReference type="PANTHER" id="PTHR45682:SF8">
    <property type="entry name" value="DUAL SPECIFICITY PROTEIN PHOSPHATASE 26"/>
    <property type="match status" value="1"/>
</dbReference>
<evidence type="ECO:0000256" key="1">
    <source>
        <dbReference type="ARBA" id="ARBA00004123"/>
    </source>
</evidence>
<evidence type="ECO:0000256" key="6">
    <source>
        <dbReference type="ARBA" id="ARBA00022801"/>
    </source>
</evidence>
<evidence type="ECO:0000259" key="16">
    <source>
        <dbReference type="PROSITE" id="PS50056"/>
    </source>
</evidence>
<dbReference type="GO" id="GO:0008138">
    <property type="term" value="F:protein tyrosine/serine/threonine phosphatase activity"/>
    <property type="evidence" value="ECO:0007669"/>
    <property type="project" value="UniProtKB-UniRule"/>
</dbReference>
<keyword evidence="5" id="KW-0963">Cytoplasm</keyword>
<comment type="subcellular location">
    <subcellularLocation>
        <location evidence="2">Cytoplasm</location>
    </subcellularLocation>
    <subcellularLocation>
        <location evidence="3">Golgi apparatus</location>
    </subcellularLocation>
    <subcellularLocation>
        <location evidence="1">Nucleus</location>
    </subcellularLocation>
</comment>